<sequence>MLNHLFLSFLFVLILIKLSYNNVDNYFKAIYKSKGIKSISLLHDIKYNIIKRKVKGDKCFKWTFPINYYIGSNVHAKTVIQALQELEKQTCIRFKLHTGTTIPQTGIRFDDGEECSSLVGKWSLNNWQTITVSGHCTTIGSIQHEVLHALGIDHEHNRIDRDNYLNIYFNNIDKEDLEDFDLVKCIDSETYGIPYDYGSIMHYDRYAYSANDKITMSPKHHLYAKTIGHEQKLSFLDIQTLNIHYCSNTCLVKIQCYNGGYQDPNRCYACKCVEGYIGQLCKILSKSILLCGINRLDAKYYQKIFQQNGKKNCIYNIFAPINTLIHIRIIKLELFPAREEVCLPTTSLEIKYWKDKRITGARFCGLTRNIQILSQNNHVILHFRSLLQSNYFTIIYKIVKKRRRSWVF</sequence>
<evidence type="ECO:0000313" key="18">
    <source>
        <dbReference type="WBParaSite" id="SRAE_2000459200.1"/>
    </source>
</evidence>
<dbReference type="OMA" id="NCTISTR"/>
<dbReference type="InterPro" id="IPR006026">
    <property type="entry name" value="Peptidase_Metallo"/>
</dbReference>
<evidence type="ECO:0000256" key="8">
    <source>
        <dbReference type="ARBA" id="ARBA00022833"/>
    </source>
</evidence>
<keyword evidence="8 13" id="KW-0862">Zinc</keyword>
<dbReference type="GO" id="GO:0006508">
    <property type="term" value="P:proteolysis"/>
    <property type="evidence" value="ECO:0007669"/>
    <property type="project" value="UniProtKB-KW"/>
</dbReference>
<comment type="subcellular location">
    <subcellularLocation>
        <location evidence="1 12">Secreted</location>
    </subcellularLocation>
</comment>
<comment type="cofactor">
    <cofactor evidence="13 14">
        <name>Zn(2+)</name>
        <dbReference type="ChEBI" id="CHEBI:29105"/>
    </cofactor>
    <text evidence="13 14">Binds 1 zinc ion per subunit.</text>
</comment>
<evidence type="ECO:0000256" key="10">
    <source>
        <dbReference type="ARBA" id="ARBA00023157"/>
    </source>
</evidence>
<proteinExistence type="predicted"/>
<evidence type="ECO:0000313" key="19">
    <source>
        <dbReference type="WormBase" id="SRAE_2000459200"/>
    </source>
</evidence>
<evidence type="ECO:0000256" key="5">
    <source>
        <dbReference type="ARBA" id="ARBA00022723"/>
    </source>
</evidence>
<feature type="disulfide bond" evidence="13">
    <location>
        <begin position="91"/>
        <end position="246"/>
    </location>
</feature>
<dbReference type="PRINTS" id="PR00480">
    <property type="entry name" value="ASTACIN"/>
</dbReference>
<keyword evidence="5 13" id="KW-0479">Metal-binding</keyword>
<evidence type="ECO:0000259" key="15">
    <source>
        <dbReference type="PROSITE" id="PS51864"/>
    </source>
</evidence>
<dbReference type="OrthoDB" id="291007at2759"/>
<dbReference type="PROSITE" id="PS00022">
    <property type="entry name" value="EGF_1"/>
    <property type="match status" value="1"/>
</dbReference>
<dbReference type="InterPro" id="IPR035914">
    <property type="entry name" value="Sperma_CUB_dom_sf"/>
</dbReference>
<evidence type="ECO:0000256" key="7">
    <source>
        <dbReference type="ARBA" id="ARBA00022801"/>
    </source>
</evidence>
<evidence type="ECO:0000256" key="9">
    <source>
        <dbReference type="ARBA" id="ARBA00023049"/>
    </source>
</evidence>
<dbReference type="PROSITE" id="PS51864">
    <property type="entry name" value="ASTACIN"/>
    <property type="match status" value="1"/>
</dbReference>
<dbReference type="GO" id="GO:0018996">
    <property type="term" value="P:molting cycle, collagen and cuticulin-based cuticle"/>
    <property type="evidence" value="ECO:0007669"/>
    <property type="project" value="InterPro"/>
</dbReference>
<dbReference type="GeneID" id="36382317"/>
<dbReference type="InterPro" id="IPR024079">
    <property type="entry name" value="MetalloPept_cat_dom_sf"/>
</dbReference>
<dbReference type="EMBL" id="LN609529">
    <property type="protein sequence ID" value="CEF69946.2"/>
    <property type="molecule type" value="Genomic_DNA"/>
</dbReference>
<feature type="binding site" evidence="13">
    <location>
        <position position="148"/>
    </location>
    <ligand>
        <name>Zn(2+)</name>
        <dbReference type="ChEBI" id="CHEBI:29105"/>
        <note>catalytic</note>
    </ligand>
</feature>
<reference evidence="18" key="2">
    <citation type="submission" date="2020-12" db="UniProtKB">
        <authorList>
            <consortium name="WormBaseParasite"/>
        </authorList>
    </citation>
    <scope>IDENTIFICATION</scope>
</reference>
<feature type="binding site" evidence="13">
    <location>
        <position position="154"/>
    </location>
    <ligand>
        <name>Zn(2+)</name>
        <dbReference type="ChEBI" id="CHEBI:29105"/>
        <note>catalytic</note>
    </ligand>
</feature>
<feature type="domain" description="Peptidase M12A" evidence="15">
    <location>
        <begin position="52"/>
        <end position="247"/>
    </location>
</feature>
<gene>
    <name evidence="16 18 19" type="ORF">SRAE_2000459200</name>
</gene>
<reference evidence="16 17" key="1">
    <citation type="submission" date="2014-09" db="EMBL/GenBank/DDBJ databases">
        <authorList>
            <person name="Martin A.A."/>
        </authorList>
    </citation>
    <scope>NUCLEOTIDE SEQUENCE</scope>
    <source>
        <strain evidence="17">ED321</strain>
        <strain evidence="16">ED321 Heterogonic</strain>
    </source>
</reference>
<keyword evidence="9 13" id="KW-0482">Metalloprotease</keyword>
<evidence type="ECO:0000256" key="2">
    <source>
        <dbReference type="ARBA" id="ARBA00022525"/>
    </source>
</evidence>
<dbReference type="Gene3D" id="3.40.390.10">
    <property type="entry name" value="Collagenase (Catalytic Domain)"/>
    <property type="match status" value="1"/>
</dbReference>
<keyword evidence="2 12" id="KW-0964">Secreted</keyword>
<keyword evidence="11" id="KW-0325">Glycoprotein</keyword>
<feature type="active site" evidence="13">
    <location>
        <position position="145"/>
    </location>
</feature>
<organism evidence="16">
    <name type="scientific">Strongyloides ratti</name>
    <name type="common">Parasitic roundworm</name>
    <dbReference type="NCBI Taxonomy" id="34506"/>
    <lineage>
        <taxon>Eukaryota</taxon>
        <taxon>Metazoa</taxon>
        <taxon>Ecdysozoa</taxon>
        <taxon>Nematoda</taxon>
        <taxon>Chromadorea</taxon>
        <taxon>Rhabditida</taxon>
        <taxon>Tylenchina</taxon>
        <taxon>Panagrolaimomorpha</taxon>
        <taxon>Strongyloidoidea</taxon>
        <taxon>Strongyloididae</taxon>
        <taxon>Strongyloides</taxon>
    </lineage>
</organism>
<feature type="chain" id="PRO_5015017737" description="Zinc metalloproteinase" evidence="12 14">
    <location>
        <begin position="22"/>
        <end position="408"/>
    </location>
</feature>
<dbReference type="WormBase" id="SRAE_2000459200">
    <property type="protein sequence ID" value="SRP08083"/>
    <property type="gene ID" value="WBGene00264824"/>
</dbReference>
<dbReference type="Pfam" id="PF01400">
    <property type="entry name" value="Astacin"/>
    <property type="match status" value="1"/>
</dbReference>
<protein>
    <recommendedName>
        <fullName evidence="12">Zinc metalloproteinase</fullName>
    </recommendedName>
</protein>
<dbReference type="SUPFAM" id="SSF49854">
    <property type="entry name" value="Spermadhesin, CUB domain"/>
    <property type="match status" value="1"/>
</dbReference>
<accession>A0A090LQT1</accession>
<dbReference type="PANTHER" id="PTHR10127:SF780">
    <property type="entry name" value="METALLOENDOPEPTIDASE"/>
    <property type="match status" value="1"/>
</dbReference>
<evidence type="ECO:0000256" key="6">
    <source>
        <dbReference type="ARBA" id="ARBA00022729"/>
    </source>
</evidence>
<keyword evidence="10 13" id="KW-1015">Disulfide bond</keyword>
<dbReference type="GO" id="GO:0004222">
    <property type="term" value="F:metalloendopeptidase activity"/>
    <property type="evidence" value="ECO:0007669"/>
    <property type="project" value="UniProtKB-UniRule"/>
</dbReference>
<dbReference type="CDD" id="cd04280">
    <property type="entry name" value="ZnMc_astacin_like"/>
    <property type="match status" value="1"/>
</dbReference>
<keyword evidence="4 13" id="KW-0645">Protease</keyword>
<name>A0A090LQT1_STRRB</name>
<evidence type="ECO:0000256" key="4">
    <source>
        <dbReference type="ARBA" id="ARBA00022670"/>
    </source>
</evidence>
<feature type="signal peptide" evidence="12 14">
    <location>
        <begin position="1"/>
        <end position="21"/>
    </location>
</feature>
<dbReference type="CTD" id="36382317"/>
<evidence type="ECO:0000313" key="16">
    <source>
        <dbReference type="EMBL" id="CEF69946.2"/>
    </source>
</evidence>
<dbReference type="Proteomes" id="UP000035682">
    <property type="component" value="Unplaced"/>
</dbReference>
<evidence type="ECO:0000256" key="1">
    <source>
        <dbReference type="ARBA" id="ARBA00004613"/>
    </source>
</evidence>
<dbReference type="RefSeq" id="XP_024509145.1">
    <property type="nucleotide sequence ID" value="XM_024643480.1"/>
</dbReference>
<dbReference type="PROSITE" id="PS01186">
    <property type="entry name" value="EGF_2"/>
    <property type="match status" value="1"/>
</dbReference>
<dbReference type="GO" id="GO:0005576">
    <property type="term" value="C:extracellular region"/>
    <property type="evidence" value="ECO:0007669"/>
    <property type="project" value="UniProtKB-SubCell"/>
</dbReference>
<dbReference type="InterPro" id="IPR000742">
    <property type="entry name" value="EGF"/>
</dbReference>
<dbReference type="AlphaFoldDB" id="A0A090LQT1"/>
<keyword evidence="7 13" id="KW-0378">Hydrolase</keyword>
<feature type="binding site" evidence="13">
    <location>
        <position position="144"/>
    </location>
    <ligand>
        <name>Zn(2+)</name>
        <dbReference type="ChEBI" id="CHEBI:29105"/>
        <note>catalytic</note>
    </ligand>
</feature>
<evidence type="ECO:0000256" key="14">
    <source>
        <dbReference type="RuleBase" id="RU361183"/>
    </source>
</evidence>
<keyword evidence="3" id="KW-0245">EGF-like domain</keyword>
<evidence type="ECO:0000256" key="13">
    <source>
        <dbReference type="PROSITE-ProRule" id="PRU01211"/>
    </source>
</evidence>
<comment type="caution">
    <text evidence="13">Lacks conserved residue(s) required for the propagation of feature annotation.</text>
</comment>
<dbReference type="PANTHER" id="PTHR10127">
    <property type="entry name" value="DISCOIDIN, CUB, EGF, LAMININ , AND ZINC METALLOPROTEASE DOMAIN CONTAINING"/>
    <property type="match status" value="1"/>
</dbReference>
<dbReference type="InterPro" id="IPR001506">
    <property type="entry name" value="Peptidase_M12A"/>
</dbReference>
<dbReference type="GO" id="GO:0008270">
    <property type="term" value="F:zinc ion binding"/>
    <property type="evidence" value="ECO:0007669"/>
    <property type="project" value="UniProtKB-UniRule"/>
</dbReference>
<dbReference type="InterPro" id="IPR034035">
    <property type="entry name" value="Astacin-like_dom"/>
</dbReference>
<dbReference type="PIRSF" id="PIRSF036365">
    <property type="entry name" value="Astacin_nematoda"/>
    <property type="match status" value="1"/>
</dbReference>
<dbReference type="Gene3D" id="2.60.120.290">
    <property type="entry name" value="Spermadhesin, CUB domain"/>
    <property type="match status" value="1"/>
</dbReference>
<dbReference type="SUPFAM" id="SSF55486">
    <property type="entry name" value="Metalloproteases ('zincins'), catalytic domain"/>
    <property type="match status" value="1"/>
</dbReference>
<dbReference type="WBParaSite" id="SRAE_2000459200.1">
    <property type="protein sequence ID" value="SRAE_2000459200.1"/>
    <property type="gene ID" value="WBGene00264824"/>
</dbReference>
<evidence type="ECO:0000256" key="3">
    <source>
        <dbReference type="ARBA" id="ARBA00022536"/>
    </source>
</evidence>
<evidence type="ECO:0000256" key="11">
    <source>
        <dbReference type="ARBA" id="ARBA00023180"/>
    </source>
</evidence>
<evidence type="ECO:0000313" key="17">
    <source>
        <dbReference type="Proteomes" id="UP000035682"/>
    </source>
</evidence>
<evidence type="ECO:0000256" key="12">
    <source>
        <dbReference type="PIRNR" id="PIRNR036365"/>
    </source>
</evidence>
<dbReference type="SMART" id="SM00235">
    <property type="entry name" value="ZnMc"/>
    <property type="match status" value="1"/>
</dbReference>
<keyword evidence="6 12" id="KW-0732">Signal</keyword>
<dbReference type="InterPro" id="IPR017050">
    <property type="entry name" value="Metallopeptidase_nem"/>
</dbReference>
<keyword evidence="17" id="KW-1185">Reference proteome</keyword>